<protein>
    <submittedName>
        <fullName evidence="1">Uncharacterized protein</fullName>
    </submittedName>
</protein>
<reference evidence="1 2" key="1">
    <citation type="submission" date="2024-04" db="EMBL/GenBank/DDBJ databases">
        <title>Biological Control Activity of Plant Growth Promoting Rhizobacteria Burkholderia pyrrocinia BX1 against Tobacco black shank Introduction Tobacco black shank (TBS) caused by the oomycete Phytophthora. nicotianae (P. nicotianae) has become a destructive soil.</title>
        <authorList>
            <person name="Liu X."/>
            <person name="Shu C."/>
        </authorList>
    </citation>
    <scope>NUCLEOTIDE SEQUENCE [LARGE SCALE GENOMIC DNA]</scope>
    <source>
        <strain evidence="1 2">BX1</strain>
    </source>
</reference>
<sequence>MKSISKLKVGAGVGVGVLLALIAVVRAKVVTSPTDSYLAFRKKAAEAVNAAPMDDRADLDKKYTAEVNAKLVKLVGVVKAKGFSGKVGSTVQSAIADDGMMPGPDGLFLKSDDGKVNLVVTTVPLLKAWVATADAGLKSTDDVAVIFDNETFYTDVFSDDAAAFRFAELPVKRKPADAVVKALLLGESQDGVPEGPNTLAVAVRQGERVYILWRDVMVPAIAACDAMRVAEEQRQDCFAKHLPTQKSYARLVSEVQATVDEVAQ</sequence>
<name>A0ABZ3BL08_BURPY</name>
<evidence type="ECO:0000313" key="1">
    <source>
        <dbReference type="EMBL" id="WZW55923.1"/>
    </source>
</evidence>
<dbReference type="Proteomes" id="UP001484179">
    <property type="component" value="Chromosome 2"/>
</dbReference>
<keyword evidence="2" id="KW-1185">Reference proteome</keyword>
<dbReference type="RefSeq" id="WP_342309923.1">
    <property type="nucleotide sequence ID" value="NZ_CP150850.1"/>
</dbReference>
<organism evidence="1 2">
    <name type="scientific">Burkholderia pyrrocinia</name>
    <name type="common">Pseudomonas pyrrocinia</name>
    <dbReference type="NCBI Taxonomy" id="60550"/>
    <lineage>
        <taxon>Bacteria</taxon>
        <taxon>Pseudomonadati</taxon>
        <taxon>Pseudomonadota</taxon>
        <taxon>Betaproteobacteria</taxon>
        <taxon>Burkholderiales</taxon>
        <taxon>Burkholderiaceae</taxon>
        <taxon>Burkholderia</taxon>
        <taxon>Burkholderia cepacia complex</taxon>
    </lineage>
</organism>
<evidence type="ECO:0000313" key="2">
    <source>
        <dbReference type="Proteomes" id="UP001484179"/>
    </source>
</evidence>
<accession>A0ABZ3BL08</accession>
<proteinExistence type="predicted"/>
<gene>
    <name evidence="1" type="ORF">WN985_25545</name>
</gene>
<dbReference type="EMBL" id="CP150850">
    <property type="protein sequence ID" value="WZW55923.1"/>
    <property type="molecule type" value="Genomic_DNA"/>
</dbReference>